<evidence type="ECO:0000256" key="5">
    <source>
        <dbReference type="SAM" id="Phobius"/>
    </source>
</evidence>
<keyword evidence="4 5" id="KW-0472">Membrane</keyword>
<comment type="subcellular location">
    <subcellularLocation>
        <location evidence="1">Membrane</location>
    </subcellularLocation>
</comment>
<organism evidence="7 8">
    <name type="scientific">Strongylus vulgaris</name>
    <name type="common">Blood worm</name>
    <dbReference type="NCBI Taxonomy" id="40348"/>
    <lineage>
        <taxon>Eukaryota</taxon>
        <taxon>Metazoa</taxon>
        <taxon>Ecdysozoa</taxon>
        <taxon>Nematoda</taxon>
        <taxon>Chromadorea</taxon>
        <taxon>Rhabditida</taxon>
        <taxon>Rhabditina</taxon>
        <taxon>Rhabditomorpha</taxon>
        <taxon>Strongyloidea</taxon>
        <taxon>Strongylidae</taxon>
        <taxon>Strongylus</taxon>
    </lineage>
</organism>
<dbReference type="InterPro" id="IPR017452">
    <property type="entry name" value="GPCR_Rhodpsn_7TM"/>
</dbReference>
<evidence type="ECO:0000313" key="8">
    <source>
        <dbReference type="Proteomes" id="UP000270094"/>
    </source>
</evidence>
<feature type="domain" description="G-protein coupled receptors family 1 profile" evidence="6">
    <location>
        <begin position="43"/>
        <end position="157"/>
    </location>
</feature>
<dbReference type="InterPro" id="IPR019430">
    <property type="entry name" value="7TM_GPCR_serpentine_rcpt_Srx"/>
</dbReference>
<reference evidence="7 8" key="1">
    <citation type="submission" date="2018-11" db="EMBL/GenBank/DDBJ databases">
        <authorList>
            <consortium name="Pathogen Informatics"/>
        </authorList>
    </citation>
    <scope>NUCLEOTIDE SEQUENCE [LARGE SCALE GENOMIC DNA]</scope>
</reference>
<feature type="transmembrane region" description="Helical" evidence="5">
    <location>
        <begin position="142"/>
        <end position="163"/>
    </location>
</feature>
<evidence type="ECO:0000256" key="1">
    <source>
        <dbReference type="ARBA" id="ARBA00004370"/>
    </source>
</evidence>
<dbReference type="OrthoDB" id="5817761at2759"/>
<protein>
    <recommendedName>
        <fullName evidence="6">G-protein coupled receptors family 1 profile domain-containing protein</fullName>
    </recommendedName>
</protein>
<sequence length="249" mass="28685">MVLSNATNAVKIFTEDMPLEDSLPTIYLEGSLILLVSLIGLICNFLSFLVMIRHRTFRNSFGYLTAYHALSNAAVLFIFLVWAVPWTILPIPQQLHSLNFRIGQLSLFFVETAFHCCLCMSVNRFIAITFPMQYRQIFSDKITSIIIVFVTIISALYWGVYFWKGCDFYFDHKYRAWSFGSDSCSVWLSHHIDMGYNVCLFLLVGLIDFATLLQLRSMTKTIILPYLVAKIFWDRHHCVMIPLLGTSDA</sequence>
<feature type="transmembrane region" description="Helical" evidence="5">
    <location>
        <begin position="64"/>
        <end position="88"/>
    </location>
</feature>
<accession>A0A3P7KNL1</accession>
<keyword evidence="2 5" id="KW-0812">Transmembrane</keyword>
<name>A0A3P7KNL1_STRVU</name>
<feature type="transmembrane region" description="Helical" evidence="5">
    <location>
        <begin position="26"/>
        <end position="52"/>
    </location>
</feature>
<feature type="transmembrane region" description="Helical" evidence="5">
    <location>
        <begin position="108"/>
        <end position="130"/>
    </location>
</feature>
<evidence type="ECO:0000259" key="6">
    <source>
        <dbReference type="PROSITE" id="PS50262"/>
    </source>
</evidence>
<evidence type="ECO:0000256" key="4">
    <source>
        <dbReference type="ARBA" id="ARBA00023136"/>
    </source>
</evidence>
<evidence type="ECO:0000256" key="2">
    <source>
        <dbReference type="ARBA" id="ARBA00022692"/>
    </source>
</evidence>
<dbReference type="GO" id="GO:0016020">
    <property type="term" value="C:membrane"/>
    <property type="evidence" value="ECO:0007669"/>
    <property type="project" value="UniProtKB-SubCell"/>
</dbReference>
<keyword evidence="3 5" id="KW-1133">Transmembrane helix</keyword>
<evidence type="ECO:0000313" key="7">
    <source>
        <dbReference type="EMBL" id="VDM69438.1"/>
    </source>
</evidence>
<dbReference type="Pfam" id="PF10328">
    <property type="entry name" value="7TM_GPCR_Srx"/>
    <property type="match status" value="1"/>
</dbReference>
<proteinExistence type="predicted"/>
<gene>
    <name evidence="7" type="ORF">SVUK_LOCUS4436</name>
</gene>
<dbReference type="SUPFAM" id="SSF81321">
    <property type="entry name" value="Family A G protein-coupled receptor-like"/>
    <property type="match status" value="1"/>
</dbReference>
<feature type="transmembrane region" description="Helical" evidence="5">
    <location>
        <begin position="195"/>
        <end position="215"/>
    </location>
</feature>
<dbReference type="PANTHER" id="PTHR23017:SF3">
    <property type="entry name" value="G-PROTEIN COUPLED RECEPTORS FAMILY 1 PROFILE DOMAIN-CONTAINING PROTEIN"/>
    <property type="match status" value="1"/>
</dbReference>
<evidence type="ECO:0000256" key="3">
    <source>
        <dbReference type="ARBA" id="ARBA00022989"/>
    </source>
</evidence>
<dbReference type="AlphaFoldDB" id="A0A3P7KNL1"/>
<dbReference type="Proteomes" id="UP000270094">
    <property type="component" value="Unassembled WGS sequence"/>
</dbReference>
<dbReference type="PROSITE" id="PS50262">
    <property type="entry name" value="G_PROTEIN_RECEP_F1_2"/>
    <property type="match status" value="1"/>
</dbReference>
<dbReference type="Gene3D" id="1.20.1070.10">
    <property type="entry name" value="Rhodopsin 7-helix transmembrane proteins"/>
    <property type="match status" value="1"/>
</dbReference>
<dbReference type="PANTHER" id="PTHR23017">
    <property type="entry name" value="SERPENTINE RECEPTOR, CLASS X"/>
    <property type="match status" value="1"/>
</dbReference>
<dbReference type="EMBL" id="UYYB01012240">
    <property type="protein sequence ID" value="VDM69438.1"/>
    <property type="molecule type" value="Genomic_DNA"/>
</dbReference>
<dbReference type="CDD" id="cd00637">
    <property type="entry name" value="7tm_classA_rhodopsin-like"/>
    <property type="match status" value="1"/>
</dbReference>
<keyword evidence="8" id="KW-1185">Reference proteome</keyword>